<evidence type="ECO:0000256" key="1">
    <source>
        <dbReference type="PROSITE-ProRule" id="PRU00176"/>
    </source>
</evidence>
<feature type="region of interest" description="Disordered" evidence="2">
    <location>
        <begin position="75"/>
        <end position="126"/>
    </location>
</feature>
<keyword evidence="5" id="KW-1185">Reference proteome</keyword>
<feature type="non-terminal residue" evidence="4">
    <location>
        <position position="1"/>
    </location>
</feature>
<name>A0A1E3NWS4_WICAA</name>
<dbReference type="EMBL" id="KV454213">
    <property type="protein sequence ID" value="ODQ57535.1"/>
    <property type="molecule type" value="Genomic_DNA"/>
</dbReference>
<evidence type="ECO:0000313" key="4">
    <source>
        <dbReference type="EMBL" id="ODQ57535.1"/>
    </source>
</evidence>
<protein>
    <recommendedName>
        <fullName evidence="3">RRM domain-containing protein</fullName>
    </recommendedName>
</protein>
<dbReference type="STRING" id="683960.A0A1E3NWS4"/>
<evidence type="ECO:0000313" key="5">
    <source>
        <dbReference type="Proteomes" id="UP000094112"/>
    </source>
</evidence>
<dbReference type="InterPro" id="IPR000504">
    <property type="entry name" value="RRM_dom"/>
</dbReference>
<dbReference type="SUPFAM" id="SSF54928">
    <property type="entry name" value="RNA-binding domain, RBD"/>
    <property type="match status" value="1"/>
</dbReference>
<evidence type="ECO:0000259" key="3">
    <source>
        <dbReference type="PROSITE" id="PS50102"/>
    </source>
</evidence>
<dbReference type="AlphaFoldDB" id="A0A1E3NWS4"/>
<sequence length="250" mass="27513">SILASNIPPAVSKDKVHEFFSFCGKIDRIENYDLSAQENEKAYQVFFANESAVSTALLLNGAELGGAQVKVLPFNDGRNPTANDPPAYDEPLSNKQSQLNPVKGPSDSAKEHILGAPGAGSDDIEQESKPKSAIFAEYLSHGYIIGDQLIDRAVDYDKQNGYSDKFKSFLKDLDDKYQIQSTQQSIDQKYKISENLNKYFEKALNTDVGHKLHGFYTNVVAESKDVHNEAKRLAELKKQNAGAGTTTSTT</sequence>
<reference evidence="4 5" key="1">
    <citation type="journal article" date="2016" name="Proc. Natl. Acad. Sci. U.S.A.">
        <title>Comparative genomics of biotechnologically important yeasts.</title>
        <authorList>
            <person name="Riley R."/>
            <person name="Haridas S."/>
            <person name="Wolfe K.H."/>
            <person name="Lopes M.R."/>
            <person name="Hittinger C.T."/>
            <person name="Goeker M."/>
            <person name="Salamov A.A."/>
            <person name="Wisecaver J.H."/>
            <person name="Long T.M."/>
            <person name="Calvey C.H."/>
            <person name="Aerts A.L."/>
            <person name="Barry K.W."/>
            <person name="Choi C."/>
            <person name="Clum A."/>
            <person name="Coughlan A.Y."/>
            <person name="Deshpande S."/>
            <person name="Douglass A.P."/>
            <person name="Hanson S.J."/>
            <person name="Klenk H.-P."/>
            <person name="LaButti K.M."/>
            <person name="Lapidus A."/>
            <person name="Lindquist E.A."/>
            <person name="Lipzen A.M."/>
            <person name="Meier-Kolthoff J.P."/>
            <person name="Ohm R.A."/>
            <person name="Otillar R.P."/>
            <person name="Pangilinan J.L."/>
            <person name="Peng Y."/>
            <person name="Rokas A."/>
            <person name="Rosa C.A."/>
            <person name="Scheuner C."/>
            <person name="Sibirny A.A."/>
            <person name="Slot J.C."/>
            <person name="Stielow J.B."/>
            <person name="Sun H."/>
            <person name="Kurtzman C.P."/>
            <person name="Blackwell M."/>
            <person name="Grigoriev I.V."/>
            <person name="Jeffries T.W."/>
        </authorList>
    </citation>
    <scope>NUCLEOTIDE SEQUENCE [LARGE SCALE GENOMIC DNA]</scope>
    <source>
        <strain evidence="5">ATCC 58044 / CBS 1984 / NCYC 433 / NRRL Y-366-8</strain>
    </source>
</reference>
<dbReference type="InterPro" id="IPR035979">
    <property type="entry name" value="RBD_domain_sf"/>
</dbReference>
<keyword evidence="1" id="KW-0694">RNA-binding</keyword>
<dbReference type="InterPro" id="IPR012677">
    <property type="entry name" value="Nucleotide-bd_a/b_plait_sf"/>
</dbReference>
<feature type="domain" description="RRM" evidence="3">
    <location>
        <begin position="1"/>
        <end position="76"/>
    </location>
</feature>
<dbReference type="GO" id="GO:0003723">
    <property type="term" value="F:RNA binding"/>
    <property type="evidence" value="ECO:0007669"/>
    <property type="project" value="UniProtKB-UniRule"/>
</dbReference>
<gene>
    <name evidence="4" type="ORF">WICANDRAFT_19608</name>
</gene>
<evidence type="ECO:0000256" key="2">
    <source>
        <dbReference type="SAM" id="MobiDB-lite"/>
    </source>
</evidence>
<dbReference type="Proteomes" id="UP000094112">
    <property type="component" value="Unassembled WGS sequence"/>
</dbReference>
<accession>A0A1E3NWS4</accession>
<proteinExistence type="predicted"/>
<dbReference type="GeneID" id="30198078"/>
<dbReference type="PANTHER" id="PTHR32343">
    <property type="entry name" value="SERINE/ARGININE-RICH SPLICING FACTOR"/>
    <property type="match status" value="1"/>
</dbReference>
<dbReference type="RefSeq" id="XP_019036742.1">
    <property type="nucleotide sequence ID" value="XM_019180832.1"/>
</dbReference>
<dbReference type="PROSITE" id="PS50102">
    <property type="entry name" value="RRM"/>
    <property type="match status" value="1"/>
</dbReference>
<dbReference type="Gene3D" id="3.30.70.330">
    <property type="match status" value="1"/>
</dbReference>
<feature type="non-terminal residue" evidence="4">
    <location>
        <position position="250"/>
    </location>
</feature>
<dbReference type="PANTHER" id="PTHR32343:SF10">
    <property type="entry name" value="RNA-BINDING REGION RNP-1 DOMAIN-CONTAINING PROTEIN"/>
    <property type="match status" value="1"/>
</dbReference>
<organism evidence="4 5">
    <name type="scientific">Wickerhamomyces anomalus (strain ATCC 58044 / CBS 1984 / NCYC 433 / NRRL Y-366-8)</name>
    <name type="common">Yeast</name>
    <name type="synonym">Hansenula anomala</name>
    <dbReference type="NCBI Taxonomy" id="683960"/>
    <lineage>
        <taxon>Eukaryota</taxon>
        <taxon>Fungi</taxon>
        <taxon>Dikarya</taxon>
        <taxon>Ascomycota</taxon>
        <taxon>Saccharomycotina</taxon>
        <taxon>Saccharomycetes</taxon>
        <taxon>Phaffomycetales</taxon>
        <taxon>Wickerhamomycetaceae</taxon>
        <taxon>Wickerhamomyces</taxon>
    </lineage>
</organism>
<dbReference type="OrthoDB" id="7763451at2759"/>